<dbReference type="Pfam" id="PF25132">
    <property type="entry name" value="TYW2_N"/>
    <property type="match status" value="1"/>
</dbReference>
<feature type="domain" description="TYW2 N-terminal" evidence="1">
    <location>
        <begin position="26"/>
        <end position="97"/>
    </location>
</feature>
<dbReference type="Gene3D" id="3.40.50.150">
    <property type="entry name" value="Vaccinia Virus protein VP39"/>
    <property type="match status" value="1"/>
</dbReference>
<proteinExistence type="predicted"/>
<evidence type="ECO:0000313" key="3">
    <source>
        <dbReference type="Proteomes" id="UP000694521"/>
    </source>
</evidence>
<reference evidence="2" key="2">
    <citation type="submission" date="2025-09" db="UniProtKB">
        <authorList>
            <consortium name="Ensembl"/>
        </authorList>
    </citation>
    <scope>IDENTIFICATION</scope>
</reference>
<sequence>CPASPPQRPVVPSGMAAGERGGTVLALATEPRFAQRRYLEEEQLLDARYRLQKVPGGSVALPVLETKLAEQRLRALTRVAASLAVSHPQSPIPSKAASVRTPAQKLQLHGQPWRTSILHIEAVKSYAPHVHHIVLDLECRPALPA</sequence>
<reference evidence="2" key="1">
    <citation type="submission" date="2025-08" db="UniProtKB">
        <authorList>
            <consortium name="Ensembl"/>
        </authorList>
    </citation>
    <scope>IDENTIFICATION</scope>
</reference>
<dbReference type="InterPro" id="IPR056745">
    <property type="entry name" value="TYW2_N"/>
</dbReference>
<protein>
    <recommendedName>
        <fullName evidence="1">TYW2 N-terminal domain-containing protein</fullName>
    </recommendedName>
</protein>
<accession>A0A8B9D696</accession>
<name>A0A8B9D696_ANSCY</name>
<evidence type="ECO:0000313" key="2">
    <source>
        <dbReference type="Ensembl" id="ENSACDP00005002795.1"/>
    </source>
</evidence>
<dbReference type="Ensembl" id="ENSACDT00005003328.1">
    <property type="protein sequence ID" value="ENSACDP00005002795.1"/>
    <property type="gene ID" value="ENSACDG00005001976.1"/>
</dbReference>
<dbReference type="AlphaFoldDB" id="A0A8B9D696"/>
<dbReference type="InterPro" id="IPR029063">
    <property type="entry name" value="SAM-dependent_MTases_sf"/>
</dbReference>
<dbReference type="Proteomes" id="UP000694521">
    <property type="component" value="Unplaced"/>
</dbReference>
<evidence type="ECO:0000259" key="1">
    <source>
        <dbReference type="Pfam" id="PF25132"/>
    </source>
</evidence>
<keyword evidence="3" id="KW-1185">Reference proteome</keyword>
<organism evidence="2 3">
    <name type="scientific">Anser cygnoides</name>
    <name type="common">Swan goose</name>
    <dbReference type="NCBI Taxonomy" id="8845"/>
    <lineage>
        <taxon>Eukaryota</taxon>
        <taxon>Metazoa</taxon>
        <taxon>Chordata</taxon>
        <taxon>Craniata</taxon>
        <taxon>Vertebrata</taxon>
        <taxon>Euteleostomi</taxon>
        <taxon>Archelosauria</taxon>
        <taxon>Archosauria</taxon>
        <taxon>Dinosauria</taxon>
        <taxon>Saurischia</taxon>
        <taxon>Theropoda</taxon>
        <taxon>Coelurosauria</taxon>
        <taxon>Aves</taxon>
        <taxon>Neognathae</taxon>
        <taxon>Galloanserae</taxon>
        <taxon>Anseriformes</taxon>
        <taxon>Anatidae</taxon>
        <taxon>Anserinae</taxon>
        <taxon>Anser</taxon>
    </lineage>
</organism>